<dbReference type="SUPFAM" id="SSF48239">
    <property type="entry name" value="Terpenoid cyclases/Protein prenyltransferases"/>
    <property type="match status" value="1"/>
</dbReference>
<sequence>MFKTRLDPAPSIRFMTDAFSSADRFLLAEARLLERRLFATLFRGASPDAVVDVLRGYQNADGGFGHGLEPDKRCPASLPIDVEIAFQAMAAAGTADAKMLGRACDFLSRTAAEVDAGGAVPLAFPVIESFPRAEHWSDWTYEPGVNPTAGLAGLLYRLDFDHPWREAASRFCWHAVQTDALPDEVHALAEVLAFLAHVPDRERAERYAPAVLERMAASPMYQAEPKDGEYGLSPLTVAPTADSPWRRRFDDGQIEAHLDHLAAAQQPDGGWPITWTPPSEASRLEWRGIVTLQALRTLTSYGRLSPAVAAGPA</sequence>
<organism evidence="1 2">
    <name type="scientific">Dactylosporangium darangshiense</name>
    <dbReference type="NCBI Taxonomy" id="579108"/>
    <lineage>
        <taxon>Bacteria</taxon>
        <taxon>Bacillati</taxon>
        <taxon>Actinomycetota</taxon>
        <taxon>Actinomycetes</taxon>
        <taxon>Micromonosporales</taxon>
        <taxon>Micromonosporaceae</taxon>
        <taxon>Dactylosporangium</taxon>
    </lineage>
</organism>
<reference evidence="2" key="1">
    <citation type="journal article" date="2019" name="Int. J. Syst. Evol. Microbiol.">
        <title>The Global Catalogue of Microorganisms (GCM) 10K type strain sequencing project: providing services to taxonomists for standard genome sequencing and annotation.</title>
        <authorList>
            <consortium name="The Broad Institute Genomics Platform"/>
            <consortium name="The Broad Institute Genome Sequencing Center for Infectious Disease"/>
            <person name="Wu L."/>
            <person name="Ma J."/>
        </authorList>
    </citation>
    <scope>NUCLEOTIDE SEQUENCE [LARGE SCALE GENOMIC DNA]</scope>
    <source>
        <strain evidence="2">JCM 17441</strain>
    </source>
</reference>
<dbReference type="InterPro" id="IPR008930">
    <property type="entry name" value="Terpenoid_cyclase/PrenylTrfase"/>
</dbReference>
<evidence type="ECO:0008006" key="3">
    <source>
        <dbReference type="Google" id="ProtNLM"/>
    </source>
</evidence>
<accession>A0ABP8D390</accession>
<name>A0ABP8D390_9ACTN</name>
<evidence type="ECO:0000313" key="2">
    <source>
        <dbReference type="Proteomes" id="UP001500620"/>
    </source>
</evidence>
<evidence type="ECO:0000313" key="1">
    <source>
        <dbReference type="EMBL" id="GAA4246315.1"/>
    </source>
</evidence>
<comment type="caution">
    <text evidence="1">The sequence shown here is derived from an EMBL/GenBank/DDBJ whole genome shotgun (WGS) entry which is preliminary data.</text>
</comment>
<gene>
    <name evidence="1" type="ORF">GCM10022255_017070</name>
</gene>
<proteinExistence type="predicted"/>
<dbReference type="EMBL" id="BAABAT010000003">
    <property type="protein sequence ID" value="GAA4246315.1"/>
    <property type="molecule type" value="Genomic_DNA"/>
</dbReference>
<protein>
    <recommendedName>
        <fullName evidence="3">Prenyltransferase</fullName>
    </recommendedName>
</protein>
<keyword evidence="2" id="KW-1185">Reference proteome</keyword>
<dbReference type="Gene3D" id="1.50.10.20">
    <property type="match status" value="1"/>
</dbReference>
<dbReference type="Proteomes" id="UP001500620">
    <property type="component" value="Unassembled WGS sequence"/>
</dbReference>